<evidence type="ECO:0000256" key="1">
    <source>
        <dbReference type="ARBA" id="ARBA00022527"/>
    </source>
</evidence>
<evidence type="ECO:0000256" key="4">
    <source>
        <dbReference type="ARBA" id="ARBA00022777"/>
    </source>
</evidence>
<dbReference type="Pfam" id="PF00615">
    <property type="entry name" value="RGS"/>
    <property type="match status" value="1"/>
</dbReference>
<dbReference type="PROSITE" id="PS50132">
    <property type="entry name" value="RGS"/>
    <property type="match status" value="1"/>
</dbReference>
<evidence type="ECO:0000313" key="6">
    <source>
        <dbReference type="EnsemblMetazoa" id="AATE003943-PA.1"/>
    </source>
</evidence>
<dbReference type="SMART" id="SM00315">
    <property type="entry name" value="RGS"/>
    <property type="match status" value="1"/>
</dbReference>
<keyword evidence="2" id="KW-0808">Transferase</keyword>
<sequence length="234" mass="27000">MYANGCGMVNTIRIKAYEKTECHDERRKQARDIYDNYIMKEMLSHTHEYSKEAVAHVQKYLMKNQVPVNLFEPYIEEIFHHLRGEPFRKFLESDKYTRFCQWKNLELNIQSPPGVNESVNFANSHQEDAAEFGPGKRMIACQIDVWVMASTVTIVGKAPVVRLTMNDFSVHRIIGRGGFGEVYGCRKADTGKMYAMKCLDKKRIKMKQGETLALNERTMLSLVSTGRVRSDFIA</sequence>
<dbReference type="PANTHER" id="PTHR24355:SF18">
    <property type="entry name" value="G PROTEIN-COUPLED RECEPTOR KINASE"/>
    <property type="match status" value="1"/>
</dbReference>
<reference evidence="6" key="1">
    <citation type="submission" date="2022-08" db="UniProtKB">
        <authorList>
            <consortium name="EnsemblMetazoa"/>
        </authorList>
    </citation>
    <scope>IDENTIFICATION</scope>
    <source>
        <strain evidence="6">EBRO</strain>
    </source>
</reference>
<evidence type="ECO:0000256" key="2">
    <source>
        <dbReference type="ARBA" id="ARBA00022679"/>
    </source>
</evidence>
<protein>
    <recommendedName>
        <fullName evidence="7">G protein-coupled receptor kinase</fullName>
    </recommendedName>
</protein>
<dbReference type="Pfam" id="PF00069">
    <property type="entry name" value="Pkinase"/>
    <property type="match status" value="1"/>
</dbReference>
<dbReference type="InterPro" id="IPR000719">
    <property type="entry name" value="Prot_kinase_dom"/>
</dbReference>
<evidence type="ECO:0008006" key="7">
    <source>
        <dbReference type="Google" id="ProtNLM"/>
    </source>
</evidence>
<dbReference type="GO" id="GO:0009966">
    <property type="term" value="P:regulation of signal transduction"/>
    <property type="evidence" value="ECO:0007669"/>
    <property type="project" value="TreeGrafter"/>
</dbReference>
<keyword evidence="3" id="KW-0547">Nucleotide-binding</keyword>
<name>A0A182IR78_ANOAO</name>
<dbReference type="InterPro" id="IPR011009">
    <property type="entry name" value="Kinase-like_dom_sf"/>
</dbReference>
<dbReference type="PROSITE" id="PS00107">
    <property type="entry name" value="PROTEIN_KINASE_ATP"/>
    <property type="match status" value="1"/>
</dbReference>
<dbReference type="SUPFAM" id="SSF48097">
    <property type="entry name" value="Regulator of G-protein signaling, RGS"/>
    <property type="match status" value="1"/>
</dbReference>
<dbReference type="GO" id="GO:0004703">
    <property type="term" value="F:G protein-coupled receptor kinase activity"/>
    <property type="evidence" value="ECO:0007669"/>
    <property type="project" value="TreeGrafter"/>
</dbReference>
<dbReference type="Gene3D" id="3.30.200.20">
    <property type="entry name" value="Phosphorylase Kinase, domain 1"/>
    <property type="match status" value="1"/>
</dbReference>
<dbReference type="GO" id="GO:0007186">
    <property type="term" value="P:G protein-coupled receptor signaling pathway"/>
    <property type="evidence" value="ECO:0007669"/>
    <property type="project" value="TreeGrafter"/>
</dbReference>
<dbReference type="STRING" id="41427.A0A182IR78"/>
<dbReference type="VEuPathDB" id="VectorBase:AATE003943"/>
<dbReference type="PROSITE" id="PS50011">
    <property type="entry name" value="PROTEIN_KINASE_DOM"/>
    <property type="match status" value="1"/>
</dbReference>
<keyword evidence="5" id="KW-0067">ATP-binding</keyword>
<dbReference type="Gene3D" id="1.10.167.10">
    <property type="entry name" value="Regulator of G-protein Signalling 4, domain 2"/>
    <property type="match status" value="1"/>
</dbReference>
<dbReference type="GO" id="GO:0005524">
    <property type="term" value="F:ATP binding"/>
    <property type="evidence" value="ECO:0007669"/>
    <property type="project" value="UniProtKB-UniRule"/>
</dbReference>
<dbReference type="InterPro" id="IPR036305">
    <property type="entry name" value="RGS_sf"/>
</dbReference>
<dbReference type="InterPro" id="IPR016137">
    <property type="entry name" value="RGS"/>
</dbReference>
<dbReference type="GO" id="GO:0001664">
    <property type="term" value="F:G protein-coupled receptor binding"/>
    <property type="evidence" value="ECO:0007669"/>
    <property type="project" value="TreeGrafter"/>
</dbReference>
<proteinExistence type="predicted"/>
<dbReference type="SUPFAM" id="SSF56112">
    <property type="entry name" value="Protein kinase-like (PK-like)"/>
    <property type="match status" value="1"/>
</dbReference>
<dbReference type="EnsemblMetazoa" id="AATE003943-RA">
    <property type="protein sequence ID" value="AATE003943-PA.1"/>
    <property type="gene ID" value="AATE003943"/>
</dbReference>
<accession>A0A182IR78</accession>
<evidence type="ECO:0000256" key="5">
    <source>
        <dbReference type="ARBA" id="ARBA00022840"/>
    </source>
</evidence>
<keyword evidence="1" id="KW-0723">Serine/threonine-protein kinase</keyword>
<evidence type="ECO:0000256" key="3">
    <source>
        <dbReference type="ARBA" id="ARBA00022741"/>
    </source>
</evidence>
<dbReference type="AlphaFoldDB" id="A0A182IR78"/>
<dbReference type="PANTHER" id="PTHR24355">
    <property type="entry name" value="G PROTEIN-COUPLED RECEPTOR KINASE/RIBOSOMAL PROTEIN S6 KINASE"/>
    <property type="match status" value="1"/>
</dbReference>
<organism evidence="6">
    <name type="scientific">Anopheles atroparvus</name>
    <name type="common">European mosquito</name>
    <dbReference type="NCBI Taxonomy" id="41427"/>
    <lineage>
        <taxon>Eukaryota</taxon>
        <taxon>Metazoa</taxon>
        <taxon>Ecdysozoa</taxon>
        <taxon>Arthropoda</taxon>
        <taxon>Hexapoda</taxon>
        <taxon>Insecta</taxon>
        <taxon>Pterygota</taxon>
        <taxon>Neoptera</taxon>
        <taxon>Endopterygota</taxon>
        <taxon>Diptera</taxon>
        <taxon>Nematocera</taxon>
        <taxon>Culicoidea</taxon>
        <taxon>Culicidae</taxon>
        <taxon>Anophelinae</taxon>
        <taxon>Anopheles</taxon>
    </lineage>
</organism>
<keyword evidence="4" id="KW-0418">Kinase</keyword>
<dbReference type="InterPro" id="IPR017441">
    <property type="entry name" value="Protein_kinase_ATP_BS"/>
</dbReference>
<dbReference type="InterPro" id="IPR044926">
    <property type="entry name" value="RGS_subdomain_2"/>
</dbReference>